<gene>
    <name evidence="1" type="ORF">K1720_00725</name>
</gene>
<dbReference type="Proteomes" id="UP001056425">
    <property type="component" value="Chromosome"/>
</dbReference>
<dbReference type="InterPro" id="IPR027556">
    <property type="entry name" value="Heavy_Cys_CGP"/>
</dbReference>
<name>A0A9E7M9W2_9EURY</name>
<sequence length="394" mass="44339">MRWSLLIGILLFFVPFANACYNPMDSLAVEVYLNKPGITYDLTPLKSAQNVIIENDSIIYRSHHDESVAVILSEDNGFLRVRVQIPAKSFSSTYAHASLVTPLLISEEMVEKAKELGWEVEGFTFKKKNLLVQINLSRGDECQNDSECATGGCSGEVCTTRDKAKEVITPCIYAEWYDCLRLTQCGCVNGFCTWKSNEEFEKCLREHNMDPSKVVKVPNAEVWIADYGKEKPSEEDLNEMKALFDVFGISCMLENLSFESETVESPTGVVDPYSFNFTEALRTELVWLRDNGIVRINEEDIEMIAKVAKMGKAGYNSHIGWYEKDGKYSWVAYDESDSPLLLRCVGQPFKLKLPPSQVELPQTSTTSTTSQQTESVCGPGLILGLLLMVRVFRK</sequence>
<evidence type="ECO:0000313" key="2">
    <source>
        <dbReference type="Proteomes" id="UP001056425"/>
    </source>
</evidence>
<dbReference type="KEGG" id="thei:K1720_00725"/>
<keyword evidence="2" id="KW-1185">Reference proteome</keyword>
<dbReference type="NCBIfam" id="TIGR04289">
    <property type="entry name" value="heavy_Cys"/>
    <property type="match status" value="1"/>
</dbReference>
<proteinExistence type="predicted"/>
<reference evidence="1 2" key="1">
    <citation type="submission" date="2021-08" db="EMBL/GenBank/DDBJ databases">
        <title>Thermococcus onnuriiensis IOH2.</title>
        <authorList>
            <person name="Park Y.-J."/>
        </authorList>
    </citation>
    <scope>NUCLEOTIDE SEQUENCE [LARGE SCALE GENOMIC DNA]</scope>
    <source>
        <strain evidence="1 2">IOH2</strain>
    </source>
</reference>
<evidence type="ECO:0000313" key="1">
    <source>
        <dbReference type="EMBL" id="USH00045.1"/>
    </source>
</evidence>
<dbReference type="GeneID" id="72776822"/>
<dbReference type="InterPro" id="IPR027553">
    <property type="entry name" value="Heavy_Cys"/>
</dbReference>
<accession>A0A9E7M9W2</accession>
<protein>
    <submittedName>
        <fullName evidence="1">Eight-cysteine-cluster domain-containing protein</fullName>
    </submittedName>
</protein>
<organism evidence="1 2">
    <name type="scientific">Thermococcus argininiproducens</name>
    <dbReference type="NCBI Taxonomy" id="2866384"/>
    <lineage>
        <taxon>Archaea</taxon>
        <taxon>Methanobacteriati</taxon>
        <taxon>Methanobacteriota</taxon>
        <taxon>Thermococci</taxon>
        <taxon>Thermococcales</taxon>
        <taxon>Thermococcaceae</taxon>
        <taxon>Thermococcus</taxon>
    </lineage>
</organism>
<dbReference type="RefSeq" id="WP_251949311.1">
    <property type="nucleotide sequence ID" value="NZ_CP080572.1"/>
</dbReference>
<dbReference type="EMBL" id="CP080572">
    <property type="protein sequence ID" value="USH00045.1"/>
    <property type="molecule type" value="Genomic_DNA"/>
</dbReference>
<dbReference type="AlphaFoldDB" id="A0A9E7M9W2"/>
<dbReference type="NCBIfam" id="TIGR04292">
    <property type="entry name" value="heavy_Cys_CGP"/>
    <property type="match status" value="1"/>
</dbReference>